<dbReference type="CDD" id="cd01572">
    <property type="entry name" value="QPRTase"/>
    <property type="match status" value="1"/>
</dbReference>
<evidence type="ECO:0000256" key="10">
    <source>
        <dbReference type="ARBA" id="ARBA00047445"/>
    </source>
</evidence>
<evidence type="ECO:0000256" key="3">
    <source>
        <dbReference type="ARBA" id="ARBA00009400"/>
    </source>
</evidence>
<keyword evidence="7 12" id="KW-0328">Glycosyltransferase</keyword>
<dbReference type="NCBIfam" id="TIGR00078">
    <property type="entry name" value="nadC"/>
    <property type="match status" value="1"/>
</dbReference>
<organism evidence="15 16">
    <name type="scientific">Scopulibacillus darangshiensis</name>
    <dbReference type="NCBI Taxonomy" id="442528"/>
    <lineage>
        <taxon>Bacteria</taxon>
        <taxon>Bacillati</taxon>
        <taxon>Bacillota</taxon>
        <taxon>Bacilli</taxon>
        <taxon>Bacillales</taxon>
        <taxon>Sporolactobacillaceae</taxon>
        <taxon>Scopulibacillus</taxon>
    </lineage>
</organism>
<dbReference type="Proteomes" id="UP000295416">
    <property type="component" value="Unassembled WGS sequence"/>
</dbReference>
<dbReference type="SUPFAM" id="SSF54675">
    <property type="entry name" value="Nicotinate/Quinolinate PRTase N-terminal domain-like"/>
    <property type="match status" value="1"/>
</dbReference>
<dbReference type="EC" id="2.4.2.19" evidence="5"/>
<comment type="caution">
    <text evidence="15">The sequence shown here is derived from an EMBL/GenBank/DDBJ whole genome shotgun (WGS) entry which is preliminary data.</text>
</comment>
<evidence type="ECO:0000256" key="8">
    <source>
        <dbReference type="ARBA" id="ARBA00022679"/>
    </source>
</evidence>
<gene>
    <name evidence="15" type="ORF">EV207_1673</name>
</gene>
<evidence type="ECO:0000256" key="7">
    <source>
        <dbReference type="ARBA" id="ARBA00022676"/>
    </source>
</evidence>
<evidence type="ECO:0000256" key="4">
    <source>
        <dbReference type="ARBA" id="ARBA00011218"/>
    </source>
</evidence>
<dbReference type="InterPro" id="IPR027277">
    <property type="entry name" value="NadC/ModD"/>
</dbReference>
<dbReference type="Gene3D" id="3.20.20.70">
    <property type="entry name" value="Aldolase class I"/>
    <property type="match status" value="1"/>
</dbReference>
<dbReference type="AlphaFoldDB" id="A0A4R2NDI6"/>
<evidence type="ECO:0000313" key="16">
    <source>
        <dbReference type="Proteomes" id="UP000295416"/>
    </source>
</evidence>
<dbReference type="InterPro" id="IPR013785">
    <property type="entry name" value="Aldolase_TIM"/>
</dbReference>
<keyword evidence="8 12" id="KW-0808">Transferase</keyword>
<evidence type="ECO:0000256" key="11">
    <source>
        <dbReference type="ARBA" id="ARBA00069173"/>
    </source>
</evidence>
<dbReference type="PANTHER" id="PTHR32179:SF3">
    <property type="entry name" value="NICOTINATE-NUCLEOTIDE PYROPHOSPHORYLASE [CARBOXYLATING]"/>
    <property type="match status" value="1"/>
</dbReference>
<accession>A0A4R2NDI6</accession>
<comment type="subunit">
    <text evidence="4">Hexamer formed by 3 homodimers.</text>
</comment>
<reference evidence="15 16" key="1">
    <citation type="submission" date="2019-03" db="EMBL/GenBank/DDBJ databases">
        <title>Genomic Encyclopedia of Type Strains, Phase IV (KMG-IV): sequencing the most valuable type-strain genomes for metagenomic binning, comparative biology and taxonomic classification.</title>
        <authorList>
            <person name="Goeker M."/>
        </authorList>
    </citation>
    <scope>NUCLEOTIDE SEQUENCE [LARGE SCALE GENOMIC DNA]</scope>
    <source>
        <strain evidence="15 16">DSM 19377</strain>
    </source>
</reference>
<sequence>MNNFKIKECLQQFFNEDFGDGDLTSETIFHPHDMTSGTYTVKSPGVISGIEILKEGYGLMGEGITFEAYVKDGDPVSAGEDIFFVKGPVQKLLSAERVLLNLLQRMSGIATITDGAVRRLNSNTTKICDTRKTTPGLRMFEKYAVTCGGGFNHRRGLYDSVMIKDNHIAHAGSITLAVDRARSQLGHTVKIEVETTGADEVIEAVQAGADIIMFDNCGPEDIKELIKLVPDSIITEASGGINLATIGDYGSTGVDYISLGCLTHSFTAMDISFNIGKVLTGPALH</sequence>
<proteinExistence type="inferred from homology"/>
<comment type="similarity">
    <text evidence="3 12">Belongs to the NadC/ModD family.</text>
</comment>
<comment type="pathway">
    <text evidence="2">Cofactor biosynthesis; NAD(+) biosynthesis; nicotinate D-ribonucleotide from quinolinate: step 1/1.</text>
</comment>
<dbReference type="PIRSF" id="PIRSF006250">
    <property type="entry name" value="NadC_ModD"/>
    <property type="match status" value="1"/>
</dbReference>
<evidence type="ECO:0000259" key="13">
    <source>
        <dbReference type="Pfam" id="PF01729"/>
    </source>
</evidence>
<dbReference type="FunFam" id="3.90.1170.20:FF:000001">
    <property type="entry name" value="Nicotinate-nucleotide diphosphorylase (Carboxylating)"/>
    <property type="match status" value="1"/>
</dbReference>
<dbReference type="GO" id="GO:0005737">
    <property type="term" value="C:cytoplasm"/>
    <property type="evidence" value="ECO:0007669"/>
    <property type="project" value="TreeGrafter"/>
</dbReference>
<keyword evidence="6" id="KW-0662">Pyridine nucleotide biosynthesis</keyword>
<dbReference type="InterPro" id="IPR004393">
    <property type="entry name" value="NadC"/>
</dbReference>
<dbReference type="RefSeq" id="WP_132748502.1">
    <property type="nucleotide sequence ID" value="NZ_SLXK01000067.1"/>
</dbReference>
<dbReference type="SUPFAM" id="SSF51690">
    <property type="entry name" value="Nicotinate/Quinolinate PRTase C-terminal domain-like"/>
    <property type="match status" value="1"/>
</dbReference>
<evidence type="ECO:0000256" key="9">
    <source>
        <dbReference type="ARBA" id="ARBA00033102"/>
    </source>
</evidence>
<protein>
    <recommendedName>
        <fullName evidence="11">Probable nicotinate-nucleotide pyrophosphorylase [carboxylating]</fullName>
        <ecNumber evidence="5">2.4.2.19</ecNumber>
    </recommendedName>
    <alternativeName>
        <fullName evidence="9">Quinolinate phosphoribosyltransferase [decarboxylating]</fullName>
    </alternativeName>
</protein>
<keyword evidence="16" id="KW-1185">Reference proteome</keyword>
<dbReference type="InterPro" id="IPR036068">
    <property type="entry name" value="Nicotinate_pribotase-like_C"/>
</dbReference>
<evidence type="ECO:0000256" key="12">
    <source>
        <dbReference type="PIRNR" id="PIRNR006250"/>
    </source>
</evidence>
<dbReference type="GO" id="GO:0009435">
    <property type="term" value="P:NAD+ biosynthetic process"/>
    <property type="evidence" value="ECO:0007669"/>
    <property type="project" value="UniProtKB-UniPathway"/>
</dbReference>
<comment type="catalytic activity">
    <reaction evidence="10">
        <text>nicotinate beta-D-ribonucleotide + CO2 + diphosphate = quinolinate + 5-phospho-alpha-D-ribose 1-diphosphate + 2 H(+)</text>
        <dbReference type="Rhea" id="RHEA:12733"/>
        <dbReference type="ChEBI" id="CHEBI:15378"/>
        <dbReference type="ChEBI" id="CHEBI:16526"/>
        <dbReference type="ChEBI" id="CHEBI:29959"/>
        <dbReference type="ChEBI" id="CHEBI:33019"/>
        <dbReference type="ChEBI" id="CHEBI:57502"/>
        <dbReference type="ChEBI" id="CHEBI:58017"/>
        <dbReference type="EC" id="2.4.2.19"/>
    </reaction>
</comment>
<evidence type="ECO:0000256" key="1">
    <source>
        <dbReference type="ARBA" id="ARBA00003237"/>
    </source>
</evidence>
<evidence type="ECO:0000256" key="2">
    <source>
        <dbReference type="ARBA" id="ARBA00004893"/>
    </source>
</evidence>
<dbReference type="GO" id="GO:0034213">
    <property type="term" value="P:quinolinate catabolic process"/>
    <property type="evidence" value="ECO:0007669"/>
    <property type="project" value="TreeGrafter"/>
</dbReference>
<dbReference type="Gene3D" id="3.90.1170.20">
    <property type="entry name" value="Quinolinate phosphoribosyl transferase, N-terminal domain"/>
    <property type="match status" value="1"/>
</dbReference>
<evidence type="ECO:0000256" key="5">
    <source>
        <dbReference type="ARBA" id="ARBA00011944"/>
    </source>
</evidence>
<name>A0A4R2NDI6_9BACL</name>
<dbReference type="InterPro" id="IPR002638">
    <property type="entry name" value="Quinolinate_PRibosylTrfase_C"/>
</dbReference>
<dbReference type="InterPro" id="IPR022412">
    <property type="entry name" value="Quinolinate_PRibosylTrfase_N"/>
</dbReference>
<dbReference type="Pfam" id="PF01729">
    <property type="entry name" value="QRPTase_C"/>
    <property type="match status" value="1"/>
</dbReference>
<evidence type="ECO:0000256" key="6">
    <source>
        <dbReference type="ARBA" id="ARBA00022642"/>
    </source>
</evidence>
<dbReference type="PANTHER" id="PTHR32179">
    <property type="entry name" value="NICOTINATE-NUCLEOTIDE PYROPHOSPHORYLASE [CARBOXYLATING]"/>
    <property type="match status" value="1"/>
</dbReference>
<feature type="domain" description="Quinolinate phosphoribosyl transferase C-terminal" evidence="13">
    <location>
        <begin position="109"/>
        <end position="273"/>
    </location>
</feature>
<evidence type="ECO:0000313" key="15">
    <source>
        <dbReference type="EMBL" id="TCP19125.1"/>
    </source>
</evidence>
<evidence type="ECO:0000259" key="14">
    <source>
        <dbReference type="Pfam" id="PF02749"/>
    </source>
</evidence>
<dbReference type="FunFam" id="3.20.20.70:FF:000030">
    <property type="entry name" value="Nicotinate-nucleotide pyrophosphorylase, carboxylating"/>
    <property type="match status" value="1"/>
</dbReference>
<feature type="domain" description="Quinolinate phosphoribosyl transferase N-terminal" evidence="14">
    <location>
        <begin position="22"/>
        <end position="107"/>
    </location>
</feature>
<dbReference type="GO" id="GO:0004514">
    <property type="term" value="F:nicotinate-nucleotide diphosphorylase (carboxylating) activity"/>
    <property type="evidence" value="ECO:0007669"/>
    <property type="project" value="UniProtKB-EC"/>
</dbReference>
<comment type="function">
    <text evidence="1">Involved in the catabolism of quinolinic acid (QA).</text>
</comment>
<dbReference type="InterPro" id="IPR037128">
    <property type="entry name" value="Quinolinate_PRibosylTase_N_sf"/>
</dbReference>
<dbReference type="EMBL" id="SLXK01000067">
    <property type="protein sequence ID" value="TCP19125.1"/>
    <property type="molecule type" value="Genomic_DNA"/>
</dbReference>
<dbReference type="Pfam" id="PF02749">
    <property type="entry name" value="QRPTase_N"/>
    <property type="match status" value="1"/>
</dbReference>
<dbReference type="OrthoDB" id="9782546at2"/>
<dbReference type="UniPathway" id="UPA00253">
    <property type="reaction ID" value="UER00331"/>
</dbReference>